<dbReference type="SMART" id="SM00331">
    <property type="entry name" value="PP2C_SIG"/>
    <property type="match status" value="1"/>
</dbReference>
<dbReference type="PANTHER" id="PTHR43156:SF2">
    <property type="entry name" value="STAGE II SPORULATION PROTEIN E"/>
    <property type="match status" value="1"/>
</dbReference>
<keyword evidence="2" id="KW-0472">Membrane</keyword>
<gene>
    <name evidence="4" type="ORF">FHX40_3435</name>
</gene>
<protein>
    <submittedName>
        <fullName evidence="4">Stage II sporulation protein E</fullName>
    </submittedName>
</protein>
<name>A0A543J1K9_9ACTN</name>
<keyword evidence="2" id="KW-1133">Transmembrane helix</keyword>
<dbReference type="InterPro" id="IPR036457">
    <property type="entry name" value="PPM-type-like_dom_sf"/>
</dbReference>
<dbReference type="InterPro" id="IPR001932">
    <property type="entry name" value="PPM-type_phosphatase-like_dom"/>
</dbReference>
<keyword evidence="5" id="KW-1185">Reference proteome</keyword>
<dbReference type="Proteomes" id="UP000319213">
    <property type="component" value="Unassembled WGS sequence"/>
</dbReference>
<dbReference type="Pfam" id="PF07228">
    <property type="entry name" value="SpoIIE"/>
    <property type="match status" value="1"/>
</dbReference>
<feature type="domain" description="PPM-type phosphatase" evidence="3">
    <location>
        <begin position="146"/>
        <end position="362"/>
    </location>
</feature>
<proteinExistence type="predicted"/>
<dbReference type="PANTHER" id="PTHR43156">
    <property type="entry name" value="STAGE II SPORULATION PROTEIN E-RELATED"/>
    <property type="match status" value="1"/>
</dbReference>
<evidence type="ECO:0000256" key="2">
    <source>
        <dbReference type="SAM" id="Phobius"/>
    </source>
</evidence>
<feature type="transmembrane region" description="Helical" evidence="2">
    <location>
        <begin position="63"/>
        <end position="82"/>
    </location>
</feature>
<feature type="transmembrane region" description="Helical" evidence="2">
    <location>
        <begin position="94"/>
        <end position="112"/>
    </location>
</feature>
<accession>A0A543J1K9</accession>
<comment type="caution">
    <text evidence="4">The sequence shown here is derived from an EMBL/GenBank/DDBJ whole genome shotgun (WGS) entry which is preliminary data.</text>
</comment>
<evidence type="ECO:0000313" key="5">
    <source>
        <dbReference type="Proteomes" id="UP000319213"/>
    </source>
</evidence>
<feature type="transmembrane region" description="Helical" evidence="2">
    <location>
        <begin position="28"/>
        <end position="51"/>
    </location>
</feature>
<dbReference type="GO" id="GO:0016791">
    <property type="term" value="F:phosphatase activity"/>
    <property type="evidence" value="ECO:0007669"/>
    <property type="project" value="TreeGrafter"/>
</dbReference>
<dbReference type="FunFam" id="3.60.40.10:FF:000058">
    <property type="entry name" value="Stage II sporulation protein E"/>
    <property type="match status" value="1"/>
</dbReference>
<evidence type="ECO:0000256" key="1">
    <source>
        <dbReference type="ARBA" id="ARBA00022801"/>
    </source>
</evidence>
<keyword evidence="2" id="KW-0812">Transmembrane</keyword>
<sequence>MSNAVPPRTAVVVVACMKTQRLLELLPFAVMGAVVVVDVVTGPGVGYLPLLSLGPAFASVSCTVRRTTLIGLLAVALCVVLVAYNEQEWTPRNILNVLAIVGVTIASMWASAGRIRRERQLANVTLVAEAAQRVLLRPVPRRAGDLDVALSYTSAAAEARIGGDLYEVVTTPDGVRVIVGDVQGKGLEAVETAALVVGTFRQAAYDQADLQGVVSRLEQVLARHLPDEERFVSAIIAEVTGDGGISFINCGHPPPLMLYKDGTSVFAEPPEESPPLGLTDLRLEVPKPFHQPFGPGDRVLLYTDGVIEARNRNGVFYPLPERAHILREKEDPQVALDALRADLLRHVGSPLADDAAMLLLHWPEPELRPAEPLDPLGQRHDTT</sequence>
<dbReference type="AlphaFoldDB" id="A0A543J1K9"/>
<dbReference type="EMBL" id="VFPQ01000001">
    <property type="protein sequence ID" value="TQM76690.1"/>
    <property type="molecule type" value="Genomic_DNA"/>
</dbReference>
<organism evidence="4 5">
    <name type="scientific">Thermopolyspora flexuosa</name>
    <dbReference type="NCBI Taxonomy" id="103836"/>
    <lineage>
        <taxon>Bacteria</taxon>
        <taxon>Bacillati</taxon>
        <taxon>Actinomycetota</taxon>
        <taxon>Actinomycetes</taxon>
        <taxon>Streptosporangiales</taxon>
        <taxon>Streptosporangiaceae</taxon>
        <taxon>Thermopolyspora</taxon>
    </lineage>
</organism>
<dbReference type="SUPFAM" id="SSF81606">
    <property type="entry name" value="PP2C-like"/>
    <property type="match status" value="1"/>
</dbReference>
<reference evidence="4 5" key="1">
    <citation type="submission" date="2019-06" db="EMBL/GenBank/DDBJ databases">
        <title>Sequencing the genomes of 1000 actinobacteria strains.</title>
        <authorList>
            <person name="Klenk H.-P."/>
        </authorList>
    </citation>
    <scope>NUCLEOTIDE SEQUENCE [LARGE SCALE GENOMIC DNA]</scope>
    <source>
        <strain evidence="4 5">DSM 43186</strain>
    </source>
</reference>
<evidence type="ECO:0000259" key="3">
    <source>
        <dbReference type="SMART" id="SM00331"/>
    </source>
</evidence>
<keyword evidence="1" id="KW-0378">Hydrolase</keyword>
<dbReference type="InterPro" id="IPR052016">
    <property type="entry name" value="Bact_Sigma-Reg"/>
</dbReference>
<dbReference type="Gene3D" id="3.60.40.10">
    <property type="entry name" value="PPM-type phosphatase domain"/>
    <property type="match status" value="1"/>
</dbReference>
<evidence type="ECO:0000313" key="4">
    <source>
        <dbReference type="EMBL" id="TQM76690.1"/>
    </source>
</evidence>